<proteinExistence type="predicted"/>
<dbReference type="Proteomes" id="UP001560573">
    <property type="component" value="Unassembled WGS sequence"/>
</dbReference>
<name>A0ABV3ZLR4_9BACT</name>
<dbReference type="EC" id="1.-.-.-" evidence="1"/>
<sequence length="190" mass="20911">MNRRDALSRVALLLGGTIIGAEAFLSGCKNTETKAGVLDFSANNIAFLDEVGETILPTTASSPGAKAAKIGEFMKTIVTDCYPEKDQKVFADTVNKINDAAKKKYNKDFMSLAANEKHDLLVELDKEAKDYNKNKKEGDPNHYFAMVKQLTLWGYFTSEVGATKALRYVPVPGKYEGCIPYKKGDKAWAL</sequence>
<keyword evidence="2" id="KW-1185">Reference proteome</keyword>
<gene>
    <name evidence="1" type="ORF">QTN47_24910</name>
</gene>
<protein>
    <submittedName>
        <fullName evidence="1">Gluconate 2-dehydrogenase subunit 3 family protein</fullName>
        <ecNumber evidence="1">1.-.-.-</ecNumber>
    </submittedName>
</protein>
<evidence type="ECO:0000313" key="1">
    <source>
        <dbReference type="EMBL" id="MEX6690772.1"/>
    </source>
</evidence>
<accession>A0ABV3ZLR4</accession>
<dbReference type="GO" id="GO:0016491">
    <property type="term" value="F:oxidoreductase activity"/>
    <property type="evidence" value="ECO:0007669"/>
    <property type="project" value="UniProtKB-KW"/>
</dbReference>
<dbReference type="EMBL" id="JAULBC010000010">
    <property type="protein sequence ID" value="MEX6690772.1"/>
    <property type="molecule type" value="Genomic_DNA"/>
</dbReference>
<comment type="caution">
    <text evidence="1">The sequence shown here is derived from an EMBL/GenBank/DDBJ whole genome shotgun (WGS) entry which is preliminary data.</text>
</comment>
<organism evidence="1 2">
    <name type="scientific">Danxiaibacter flavus</name>
    <dbReference type="NCBI Taxonomy" id="3049108"/>
    <lineage>
        <taxon>Bacteria</taxon>
        <taxon>Pseudomonadati</taxon>
        <taxon>Bacteroidota</taxon>
        <taxon>Chitinophagia</taxon>
        <taxon>Chitinophagales</taxon>
        <taxon>Chitinophagaceae</taxon>
        <taxon>Danxiaibacter</taxon>
    </lineage>
</organism>
<dbReference type="RefSeq" id="WP_369332187.1">
    <property type="nucleotide sequence ID" value="NZ_JAULBC010000010.1"/>
</dbReference>
<reference evidence="1 2" key="1">
    <citation type="submission" date="2023-07" db="EMBL/GenBank/DDBJ databases">
        <authorList>
            <person name="Lian W.-H."/>
        </authorList>
    </citation>
    <scope>NUCLEOTIDE SEQUENCE [LARGE SCALE GENOMIC DNA]</scope>
    <source>
        <strain evidence="1 2">SYSU DXS3180</strain>
    </source>
</reference>
<dbReference type="Pfam" id="PF13618">
    <property type="entry name" value="Gluconate_2-dh3"/>
    <property type="match status" value="1"/>
</dbReference>
<dbReference type="InterPro" id="IPR027056">
    <property type="entry name" value="Gluconate_2DH_su3"/>
</dbReference>
<keyword evidence="1" id="KW-0560">Oxidoreductase</keyword>
<evidence type="ECO:0000313" key="2">
    <source>
        <dbReference type="Proteomes" id="UP001560573"/>
    </source>
</evidence>